<dbReference type="AlphaFoldDB" id="A0A0F9LMA6"/>
<dbReference type="EMBL" id="LAZR01010718">
    <property type="protein sequence ID" value="KKM65475.1"/>
    <property type="molecule type" value="Genomic_DNA"/>
</dbReference>
<evidence type="ECO:0000256" key="1">
    <source>
        <dbReference type="SAM" id="MobiDB-lite"/>
    </source>
</evidence>
<organism evidence="2">
    <name type="scientific">marine sediment metagenome</name>
    <dbReference type="NCBI Taxonomy" id="412755"/>
    <lineage>
        <taxon>unclassified sequences</taxon>
        <taxon>metagenomes</taxon>
        <taxon>ecological metagenomes</taxon>
    </lineage>
</organism>
<evidence type="ECO:0000313" key="2">
    <source>
        <dbReference type="EMBL" id="KKM65475.1"/>
    </source>
</evidence>
<comment type="caution">
    <text evidence="2">The sequence shown here is derived from an EMBL/GenBank/DDBJ whole genome shotgun (WGS) entry which is preliminary data.</text>
</comment>
<accession>A0A0F9LMA6</accession>
<gene>
    <name evidence="2" type="ORF">LCGC14_1490940</name>
</gene>
<sequence>MSRNGTELVDGLDMGPRASLHNVIDGAPPQAKRTGYRRSRVSCRHTFSDDSNIIIGQSCFPVALPPSRNRGARCIPAPLRVAVSSIVGMGAEEEVGGIAARRVVAAVEDKQLIQRDAEYLLHQEAGRGDSPTVAGVEEPVASGIATASPFPAVSYWPSRYESPKALDGRQVVSHESDAGIAVLAPALVVHRAPPASDNHAGTAPDGACHERAS</sequence>
<protein>
    <submittedName>
        <fullName evidence="2">Uncharacterized protein</fullName>
    </submittedName>
</protein>
<reference evidence="2" key="1">
    <citation type="journal article" date="2015" name="Nature">
        <title>Complex archaea that bridge the gap between prokaryotes and eukaryotes.</title>
        <authorList>
            <person name="Spang A."/>
            <person name="Saw J.H."/>
            <person name="Jorgensen S.L."/>
            <person name="Zaremba-Niedzwiedzka K."/>
            <person name="Martijn J."/>
            <person name="Lind A.E."/>
            <person name="van Eijk R."/>
            <person name="Schleper C."/>
            <person name="Guy L."/>
            <person name="Ettema T.J."/>
        </authorList>
    </citation>
    <scope>NUCLEOTIDE SEQUENCE</scope>
</reference>
<feature type="region of interest" description="Disordered" evidence="1">
    <location>
        <begin position="194"/>
        <end position="213"/>
    </location>
</feature>
<name>A0A0F9LMA6_9ZZZZ</name>
<proteinExistence type="predicted"/>